<dbReference type="SUPFAM" id="SSF55021">
    <property type="entry name" value="ACT-like"/>
    <property type="match status" value="1"/>
</dbReference>
<keyword evidence="10" id="KW-0718">Serine biosynthesis</keyword>
<dbReference type="SUPFAM" id="SSF56784">
    <property type="entry name" value="HAD-like"/>
    <property type="match status" value="1"/>
</dbReference>
<accession>A0A7M2WR12</accession>
<protein>
    <recommendedName>
        <fullName evidence="5">Phosphoserine phosphatase</fullName>
        <ecNumber evidence="4">3.1.3.3</ecNumber>
    </recommendedName>
    <alternativeName>
        <fullName evidence="11">O-phosphoserine phosphohydrolase</fullName>
    </alternativeName>
</protein>
<sequence>MQEILLLHVTGEDRPGLTASLSGILAQHDIQILDLNQTVIHRTLLLGMLVRISRSVESTNVLKDLLFTAHHEGLRLRMTPVEDAEYDAWVGREGKPRYILTLLARELHARHVQAVSSLIAEQGLNIDIITRLSGRPPRNDDGKPRRACVEFSVRGKPKNESDLRAAIMAITQQHPVDIAWQHDDVYRRMRRLVAFDMDSTLIQAEVIDELAREAGVYEQVSAVTEEAMRGELDFRTSLSRRVALLEGLSDSVMQRVADRLRLTEGAERLISTLKSFGYKTAIISGGFAYFGRYLQQKLGIDHVCTNDLEVVGGKLTGKVKGEIVDAERKAQLLKEIAAKENISLRQTIAVGDGANDLPMLAVAGLGIAFHAKPVVAQSARHKISTLGLDGILYLVGVRDRDVLASVAEG</sequence>
<dbReference type="AlphaFoldDB" id="A0A7M2WR12"/>
<comment type="similarity">
    <text evidence="3">Belongs to the HAD-like hydrolase superfamily. SerB family.</text>
</comment>
<dbReference type="InterPro" id="IPR002912">
    <property type="entry name" value="ACT_dom"/>
</dbReference>
<feature type="active site" description="Nucleophile" evidence="14">
    <location>
        <position position="196"/>
    </location>
</feature>
<dbReference type="Pfam" id="PF21086">
    <property type="entry name" value="ACT_PSP_2"/>
    <property type="match status" value="1"/>
</dbReference>
<dbReference type="Proteomes" id="UP000593765">
    <property type="component" value="Chromosome"/>
</dbReference>
<dbReference type="FunFam" id="1.10.150.210:FF:000001">
    <property type="entry name" value="Phosphoserine phosphatase"/>
    <property type="match status" value="1"/>
</dbReference>
<dbReference type="CDD" id="cd04870">
    <property type="entry name" value="ACT_PSP_1"/>
    <property type="match status" value="1"/>
</dbReference>
<dbReference type="PANTHER" id="PTHR43344">
    <property type="entry name" value="PHOSPHOSERINE PHOSPHATASE"/>
    <property type="match status" value="1"/>
</dbReference>
<dbReference type="KEGG" id="hbs:IPV69_17105"/>
<dbReference type="NCBIfam" id="TIGR00338">
    <property type="entry name" value="serB"/>
    <property type="match status" value="1"/>
</dbReference>
<dbReference type="EC" id="3.1.3.3" evidence="4"/>
<evidence type="ECO:0000256" key="9">
    <source>
        <dbReference type="ARBA" id="ARBA00022842"/>
    </source>
</evidence>
<evidence type="ECO:0000256" key="13">
    <source>
        <dbReference type="ARBA" id="ARBA00048523"/>
    </source>
</evidence>
<keyword evidence="6" id="KW-0028">Amino-acid biosynthesis</keyword>
<dbReference type="SFLD" id="SFLDF00029">
    <property type="entry name" value="phosphoserine_phosphatase"/>
    <property type="match status" value="1"/>
</dbReference>
<evidence type="ECO:0000259" key="15">
    <source>
        <dbReference type="PROSITE" id="PS51671"/>
    </source>
</evidence>
<keyword evidence="9" id="KW-0460">Magnesium</keyword>
<evidence type="ECO:0000256" key="5">
    <source>
        <dbReference type="ARBA" id="ARBA00015196"/>
    </source>
</evidence>
<dbReference type="Gene3D" id="3.40.50.1000">
    <property type="entry name" value="HAD superfamily/HAD-like"/>
    <property type="match status" value="1"/>
</dbReference>
<evidence type="ECO:0000256" key="11">
    <source>
        <dbReference type="ARBA" id="ARBA00031693"/>
    </source>
</evidence>
<keyword evidence="8 16" id="KW-0378">Hydrolase</keyword>
<evidence type="ECO:0000256" key="7">
    <source>
        <dbReference type="ARBA" id="ARBA00022723"/>
    </source>
</evidence>
<dbReference type="CDD" id="cd04871">
    <property type="entry name" value="ACT_PSP_2"/>
    <property type="match status" value="1"/>
</dbReference>
<dbReference type="GO" id="GO:0000287">
    <property type="term" value="F:magnesium ion binding"/>
    <property type="evidence" value="ECO:0007669"/>
    <property type="project" value="TreeGrafter"/>
</dbReference>
<dbReference type="Gene3D" id="3.30.70.260">
    <property type="match status" value="2"/>
</dbReference>
<comment type="cofactor">
    <cofactor evidence="1">
        <name>Mg(2+)</name>
        <dbReference type="ChEBI" id="CHEBI:18420"/>
    </cofactor>
</comment>
<dbReference type="Pfam" id="PF12710">
    <property type="entry name" value="HAD"/>
    <property type="match status" value="1"/>
</dbReference>
<evidence type="ECO:0000313" key="16">
    <source>
        <dbReference type="EMBL" id="QOV87977.1"/>
    </source>
</evidence>
<dbReference type="SFLD" id="SFLDS00003">
    <property type="entry name" value="Haloacid_Dehalogenase"/>
    <property type="match status" value="1"/>
</dbReference>
<dbReference type="Pfam" id="PF13740">
    <property type="entry name" value="ACT_6"/>
    <property type="match status" value="1"/>
</dbReference>
<dbReference type="PANTHER" id="PTHR43344:SF2">
    <property type="entry name" value="PHOSPHOSERINE PHOSPHATASE"/>
    <property type="match status" value="1"/>
</dbReference>
<dbReference type="SFLD" id="SFLDG01136">
    <property type="entry name" value="C1.6:_Phosphoserine_Phosphatas"/>
    <property type="match status" value="1"/>
</dbReference>
<evidence type="ECO:0000256" key="12">
    <source>
        <dbReference type="ARBA" id="ARBA00048138"/>
    </source>
</evidence>
<dbReference type="RefSeq" id="WP_206290939.1">
    <property type="nucleotide sequence ID" value="NZ_CP063458.1"/>
</dbReference>
<name>A0A7M2WR12_9BACT</name>
<dbReference type="SFLD" id="SFLDG01137">
    <property type="entry name" value="C1.6.1:_Phosphoserine_Phosphat"/>
    <property type="match status" value="1"/>
</dbReference>
<comment type="catalytic activity">
    <reaction evidence="13">
        <text>O-phospho-D-serine + H2O = D-serine + phosphate</text>
        <dbReference type="Rhea" id="RHEA:24873"/>
        <dbReference type="ChEBI" id="CHEBI:15377"/>
        <dbReference type="ChEBI" id="CHEBI:35247"/>
        <dbReference type="ChEBI" id="CHEBI:43474"/>
        <dbReference type="ChEBI" id="CHEBI:58680"/>
        <dbReference type="EC" id="3.1.3.3"/>
    </reaction>
</comment>
<feature type="active site" description="Proton donor" evidence="14">
    <location>
        <position position="198"/>
    </location>
</feature>
<dbReference type="GO" id="GO:0006564">
    <property type="term" value="P:L-serine biosynthetic process"/>
    <property type="evidence" value="ECO:0007669"/>
    <property type="project" value="UniProtKB-KW"/>
</dbReference>
<dbReference type="NCBIfam" id="TIGR01488">
    <property type="entry name" value="HAD-SF-IB"/>
    <property type="match status" value="1"/>
</dbReference>
<dbReference type="InterPro" id="IPR004469">
    <property type="entry name" value="PSP"/>
</dbReference>
<proteinExistence type="inferred from homology"/>
<dbReference type="EMBL" id="CP063458">
    <property type="protein sequence ID" value="QOV87977.1"/>
    <property type="molecule type" value="Genomic_DNA"/>
</dbReference>
<dbReference type="UniPathway" id="UPA00135">
    <property type="reaction ID" value="UER00198"/>
</dbReference>
<dbReference type="InterPro" id="IPR023214">
    <property type="entry name" value="HAD_sf"/>
</dbReference>
<evidence type="ECO:0000256" key="14">
    <source>
        <dbReference type="PIRSR" id="PIRSR604469-1"/>
    </source>
</evidence>
<evidence type="ECO:0000256" key="2">
    <source>
        <dbReference type="ARBA" id="ARBA00005135"/>
    </source>
</evidence>
<dbReference type="PROSITE" id="PS51671">
    <property type="entry name" value="ACT"/>
    <property type="match status" value="1"/>
</dbReference>
<evidence type="ECO:0000313" key="17">
    <source>
        <dbReference type="Proteomes" id="UP000593765"/>
    </source>
</evidence>
<dbReference type="CDD" id="cd07500">
    <property type="entry name" value="HAD_PSP"/>
    <property type="match status" value="1"/>
</dbReference>
<dbReference type="InterPro" id="IPR036412">
    <property type="entry name" value="HAD-like_sf"/>
</dbReference>
<dbReference type="InterPro" id="IPR045865">
    <property type="entry name" value="ACT-like_dom_sf"/>
</dbReference>
<gene>
    <name evidence="16" type="primary">serB</name>
    <name evidence="16" type="ORF">IPV69_17105</name>
</gene>
<organism evidence="16 17">
    <name type="scientific">Humisphaera borealis</name>
    <dbReference type="NCBI Taxonomy" id="2807512"/>
    <lineage>
        <taxon>Bacteria</taxon>
        <taxon>Pseudomonadati</taxon>
        <taxon>Planctomycetota</taxon>
        <taxon>Phycisphaerae</taxon>
        <taxon>Tepidisphaerales</taxon>
        <taxon>Tepidisphaeraceae</taxon>
        <taxon>Humisphaera</taxon>
    </lineage>
</organism>
<keyword evidence="7" id="KW-0479">Metal-binding</keyword>
<evidence type="ECO:0000256" key="4">
    <source>
        <dbReference type="ARBA" id="ARBA00012640"/>
    </source>
</evidence>
<comment type="catalytic activity">
    <reaction evidence="12">
        <text>O-phospho-L-serine + H2O = L-serine + phosphate</text>
        <dbReference type="Rhea" id="RHEA:21208"/>
        <dbReference type="ChEBI" id="CHEBI:15377"/>
        <dbReference type="ChEBI" id="CHEBI:33384"/>
        <dbReference type="ChEBI" id="CHEBI:43474"/>
        <dbReference type="ChEBI" id="CHEBI:57524"/>
        <dbReference type="EC" id="3.1.3.3"/>
    </reaction>
</comment>
<evidence type="ECO:0000256" key="1">
    <source>
        <dbReference type="ARBA" id="ARBA00001946"/>
    </source>
</evidence>
<reference evidence="16 17" key="1">
    <citation type="submission" date="2020-10" db="EMBL/GenBank/DDBJ databases">
        <title>Wide distribution of Phycisphaera-like planctomycetes from WD2101 soil group in peatlands and genome analysis of the first cultivated representative.</title>
        <authorList>
            <person name="Dedysh S.N."/>
            <person name="Beletsky A.V."/>
            <person name="Ivanova A."/>
            <person name="Kulichevskaya I.S."/>
            <person name="Suzina N.E."/>
            <person name="Philippov D.A."/>
            <person name="Rakitin A.L."/>
            <person name="Mardanov A.V."/>
            <person name="Ravin N.V."/>
        </authorList>
    </citation>
    <scope>NUCLEOTIDE SEQUENCE [LARGE SCALE GENOMIC DNA]</scope>
    <source>
        <strain evidence="16 17">M1803</strain>
    </source>
</reference>
<evidence type="ECO:0000256" key="3">
    <source>
        <dbReference type="ARBA" id="ARBA00009184"/>
    </source>
</evidence>
<evidence type="ECO:0000256" key="6">
    <source>
        <dbReference type="ARBA" id="ARBA00022605"/>
    </source>
</evidence>
<keyword evidence="17" id="KW-1185">Reference proteome</keyword>
<evidence type="ECO:0000256" key="8">
    <source>
        <dbReference type="ARBA" id="ARBA00022801"/>
    </source>
</evidence>
<dbReference type="InterPro" id="IPR050582">
    <property type="entry name" value="HAD-like_SerB"/>
</dbReference>
<evidence type="ECO:0000256" key="10">
    <source>
        <dbReference type="ARBA" id="ARBA00023299"/>
    </source>
</evidence>
<dbReference type="GO" id="GO:0036424">
    <property type="term" value="F:L-phosphoserine phosphatase activity"/>
    <property type="evidence" value="ECO:0007669"/>
    <property type="project" value="InterPro"/>
</dbReference>
<comment type="pathway">
    <text evidence="2">Amino-acid biosynthesis; L-serine biosynthesis; L-serine from 3-phospho-D-glycerate: step 3/3.</text>
</comment>
<dbReference type="GO" id="GO:0005737">
    <property type="term" value="C:cytoplasm"/>
    <property type="evidence" value="ECO:0007669"/>
    <property type="project" value="TreeGrafter"/>
</dbReference>
<feature type="domain" description="ACT" evidence="15">
    <location>
        <begin position="6"/>
        <end position="89"/>
    </location>
</feature>
<dbReference type="InterPro" id="IPR049148">
    <property type="entry name" value="PSP_ACT"/>
</dbReference>